<dbReference type="GO" id="GO:0097347">
    <property type="term" value="C:TAM protein secretion complex"/>
    <property type="evidence" value="ECO:0007669"/>
    <property type="project" value="TreeGrafter"/>
</dbReference>
<name>A0A5C8ZP17_9GAMM</name>
<gene>
    <name evidence="6" type="ORF">FVW59_17580</name>
</gene>
<keyword evidence="2" id="KW-0812">Transmembrane</keyword>
<evidence type="ECO:0000259" key="5">
    <source>
        <dbReference type="Pfam" id="PF04357"/>
    </source>
</evidence>
<evidence type="ECO:0000256" key="4">
    <source>
        <dbReference type="ARBA" id="ARBA00023136"/>
    </source>
</evidence>
<sequence>MPQLNKKWLFLPLAGLLLLPVLGAAGLLWLGSTEAGTRWLVARIQPLLPAGIGWQSLEGELLGELQLRGLQVQQQGLALALDELSLDWQPASLWQRRVVVQSLQLQGLRVVLGDSDKTEEPGQPFDPEALNLPVDIVVHRARAVDIEVAQRIDGEAQLLQRVDDLQVREFTLLGRQLALQQFALTAPEGEVSAVVEVVLRQHMPIDAVLDWSWQLPGQRQGAGQLTLGGDLRALRVRHRGGGDLPVNLQAELRDALGQPGWTARLDWPALVLSSDEGSPRLAQGWLESEGSLDAFQLALQTAVSGVGPDPVAIALQGRGNSTSLNLSPLELGSGNYRLRISGPINWQDGVAVDLALSAAGQKLQSLNPQLPDDMAAEGQLRAHYRGEHVELQSLQLALSDSRLRLAASGTVELPADGDPLLDLQLQWQHLAWPLLAEVAAFASPEGNLQLRGSPADWQLQLAAAVTGAQLPPGQWQAEASGDTEQLQLQALRGDLLDGEIRASGTAGWAPRVRWDVALTGSGIEPGPWQPALAGRMDFALHTAGTLEAGGPQAELVLQQLRGTLGGQALSAEASARVAGDSVNLQRLALRNGTNRVDAHGTLSPDVLSLDWSLELPQPENFAAGAAGNLQASGRLRGSLEAPVMEARLEGNALQWQDMYLSQLSGQLSAGLAPAAPLQLDLQLGPLEQDGALLLEGLALTGQGSTGEHSLGLTLRSETQALSARLSGGLVDGQRWQGQLAELDAAAEGMGHWRLVQPADLMLAAGQASLQNACLAGVDDSEGSACLSGNWSAAAGTEGEGHIENLPLGQWLPDLQADFSGNFKAALAPDGRLQGHGDFAVSPGEVRVESPGGIQVLAHGGGRARVDVGSQGLAAFISLQPLESGYIGLTVALPELDRLPLAQSQPLSGSVQVSLHELGGLQAWLPGVEDIEGQLDADLLLSGTLAQPLIAGDMILAGAGARLPGAGLTLEDLALHWRDDPARPGWLIVDGGVRSGPGSLSLSGGLSMRSGAVSLALQGEQLEVFNTDDGRVLLSPDMQVDWSDQLLRLRGQVVVPRASITPKLSISPGVAAGDAAAVEDSSVEVQVIAPSPDVVVLGAEDEPAGADTGLPFRLDSDIELVLGERIRVDAVGLKARLAGRVRFINRPGQRDLLPLADGQFTVEDGTFRSFGQDLEIQTGRVRFDRVPVSEPEISLRAVRWIDNDPLVSAAGIEISGNLDQPRMDLFSRPQLDPAEIQSYLLTGHSSVSGSDSALDLFGVYLHPKLYVSYGYNLLEETSEFNALYTITPRYGVEANVGEADNNINLTFTHER</sequence>
<dbReference type="PANTHER" id="PTHR36985">
    <property type="entry name" value="TRANSLOCATION AND ASSEMBLY MODULE SUBUNIT TAMB"/>
    <property type="match status" value="1"/>
</dbReference>
<proteinExistence type="predicted"/>
<evidence type="ECO:0000256" key="1">
    <source>
        <dbReference type="ARBA" id="ARBA00004167"/>
    </source>
</evidence>
<dbReference type="PANTHER" id="PTHR36985:SF1">
    <property type="entry name" value="TRANSLOCATION AND ASSEMBLY MODULE SUBUNIT TAMB"/>
    <property type="match status" value="1"/>
</dbReference>
<evidence type="ECO:0000256" key="3">
    <source>
        <dbReference type="ARBA" id="ARBA00022989"/>
    </source>
</evidence>
<evidence type="ECO:0000313" key="6">
    <source>
        <dbReference type="EMBL" id="TXS89329.1"/>
    </source>
</evidence>
<keyword evidence="7" id="KW-1185">Reference proteome</keyword>
<dbReference type="GO" id="GO:0005886">
    <property type="term" value="C:plasma membrane"/>
    <property type="evidence" value="ECO:0007669"/>
    <property type="project" value="InterPro"/>
</dbReference>
<dbReference type="RefSeq" id="WP_148065691.1">
    <property type="nucleotide sequence ID" value="NZ_VRYZ01000009.1"/>
</dbReference>
<dbReference type="OrthoDB" id="5555605at2"/>
<keyword evidence="4" id="KW-0472">Membrane</keyword>
<dbReference type="EMBL" id="VRYZ01000009">
    <property type="protein sequence ID" value="TXS89329.1"/>
    <property type="molecule type" value="Genomic_DNA"/>
</dbReference>
<organism evidence="6 7">
    <name type="scientific">Parahaliea aestuarii</name>
    <dbReference type="NCBI Taxonomy" id="1852021"/>
    <lineage>
        <taxon>Bacteria</taxon>
        <taxon>Pseudomonadati</taxon>
        <taxon>Pseudomonadota</taxon>
        <taxon>Gammaproteobacteria</taxon>
        <taxon>Cellvibrionales</taxon>
        <taxon>Halieaceae</taxon>
        <taxon>Parahaliea</taxon>
    </lineage>
</organism>
<protein>
    <recommendedName>
        <fullName evidence="5">Translocation and assembly module TamB C-terminal domain-containing protein</fullName>
    </recommendedName>
</protein>
<dbReference type="Proteomes" id="UP000321933">
    <property type="component" value="Unassembled WGS sequence"/>
</dbReference>
<reference evidence="6 7" key="1">
    <citation type="submission" date="2019-08" db="EMBL/GenBank/DDBJ databases">
        <title>Parahaliea maris sp. nov., isolated from the surface seawater.</title>
        <authorList>
            <person name="Liu Y."/>
        </authorList>
    </citation>
    <scope>NUCLEOTIDE SEQUENCE [LARGE SCALE GENOMIC DNA]</scope>
    <source>
        <strain evidence="6 7">S2-26</strain>
    </source>
</reference>
<evidence type="ECO:0000256" key="2">
    <source>
        <dbReference type="ARBA" id="ARBA00022692"/>
    </source>
</evidence>
<accession>A0A5C8ZP17</accession>
<dbReference type="GO" id="GO:0009306">
    <property type="term" value="P:protein secretion"/>
    <property type="evidence" value="ECO:0007669"/>
    <property type="project" value="InterPro"/>
</dbReference>
<evidence type="ECO:0000313" key="7">
    <source>
        <dbReference type="Proteomes" id="UP000321933"/>
    </source>
</evidence>
<comment type="caution">
    <text evidence="6">The sequence shown here is derived from an EMBL/GenBank/DDBJ whole genome shotgun (WGS) entry which is preliminary data.</text>
</comment>
<dbReference type="Pfam" id="PF04357">
    <property type="entry name" value="TamB"/>
    <property type="match status" value="1"/>
</dbReference>
<feature type="domain" description="Translocation and assembly module TamB C-terminal" evidence="5">
    <location>
        <begin position="994"/>
        <end position="1249"/>
    </location>
</feature>
<comment type="subcellular location">
    <subcellularLocation>
        <location evidence="1">Membrane</location>
        <topology evidence="1">Single-pass membrane protein</topology>
    </subcellularLocation>
</comment>
<keyword evidence="3" id="KW-1133">Transmembrane helix</keyword>
<dbReference type="InterPro" id="IPR007452">
    <property type="entry name" value="TamB_C"/>
</dbReference>